<evidence type="ECO:0000313" key="1">
    <source>
        <dbReference type="EMBL" id="GAV24689.1"/>
    </source>
</evidence>
<reference evidence="2" key="1">
    <citation type="submission" date="2016-12" db="EMBL/GenBank/DDBJ databases">
        <title>Draft Genome Sequences od Carboxydothermus pertinax and islandicus, Hydrogenogenic Carboxydotrophic Bacteria.</title>
        <authorList>
            <person name="Fukuyama Y."/>
            <person name="Ohmae K."/>
            <person name="Yoneda Y."/>
            <person name="Yoshida T."/>
            <person name="Sako Y."/>
        </authorList>
    </citation>
    <scope>NUCLEOTIDE SEQUENCE [LARGE SCALE GENOMIC DNA]</scope>
    <source>
        <strain evidence="2">SET</strain>
    </source>
</reference>
<gene>
    <name evidence="1" type="ORF">ciss_06220</name>
</gene>
<protein>
    <submittedName>
        <fullName evidence="1">Transposase</fullName>
    </submittedName>
</protein>
<accession>A0A1L8D0M7</accession>
<comment type="caution">
    <text evidence="1">The sequence shown here is derived from an EMBL/GenBank/DDBJ whole genome shotgun (WGS) entry which is preliminary data.</text>
</comment>
<feature type="non-terminal residue" evidence="1">
    <location>
        <position position="193"/>
    </location>
</feature>
<dbReference type="AlphaFoldDB" id="A0A1L8D0M7"/>
<name>A0A1L8D0M7_9THEO</name>
<dbReference type="Proteomes" id="UP000187338">
    <property type="component" value="Unassembled WGS sequence"/>
</dbReference>
<dbReference type="STRING" id="661089.ciss_06220"/>
<sequence>MKQIITIQARLFPKKEEKECLDNLMRNWNSCKRYAYNRLLEGKTRKELKKELQQMFNLNSRYVDDAILEASEVLQSTKELGENPRKVIFGGKDLFFELKSKHLCIKQRQKYKKEWEDKRKGTLFSRGDKTKQGNLNLRVIEEKGQFFLRINTGNRKWLFIQLKSSHKKWRKFAEAMLNSCPYSIRLQRKNNKY</sequence>
<dbReference type="InterPro" id="IPR010094">
    <property type="entry name" value="Transposase_put_N"/>
</dbReference>
<keyword evidence="2" id="KW-1185">Reference proteome</keyword>
<proteinExistence type="predicted"/>
<dbReference type="EMBL" id="BDJL01000012">
    <property type="protein sequence ID" value="GAV24689.1"/>
    <property type="molecule type" value="Genomic_DNA"/>
</dbReference>
<organism evidence="1 2">
    <name type="scientific">Carboxydothermus islandicus</name>
    <dbReference type="NCBI Taxonomy" id="661089"/>
    <lineage>
        <taxon>Bacteria</taxon>
        <taxon>Bacillati</taxon>
        <taxon>Bacillota</taxon>
        <taxon>Clostridia</taxon>
        <taxon>Thermoanaerobacterales</taxon>
        <taxon>Thermoanaerobacteraceae</taxon>
        <taxon>Carboxydothermus</taxon>
    </lineage>
</organism>
<dbReference type="NCBIfam" id="TIGR01765">
    <property type="entry name" value="tspaseT_teng_N"/>
    <property type="match status" value="1"/>
</dbReference>
<evidence type="ECO:0000313" key="2">
    <source>
        <dbReference type="Proteomes" id="UP000187338"/>
    </source>
</evidence>